<dbReference type="SMART" id="SM00331">
    <property type="entry name" value="PP2C_SIG"/>
    <property type="match status" value="1"/>
</dbReference>
<protein>
    <submittedName>
        <fullName evidence="3">SpoIIE family protein phosphatase</fullName>
    </submittedName>
</protein>
<dbReference type="EMBL" id="JBHTAC010000033">
    <property type="protein sequence ID" value="MFC7246006.1"/>
    <property type="molecule type" value="Genomic_DNA"/>
</dbReference>
<organism evidence="3 4">
    <name type="scientific">Catellatospora aurea</name>
    <dbReference type="NCBI Taxonomy" id="1337874"/>
    <lineage>
        <taxon>Bacteria</taxon>
        <taxon>Bacillati</taxon>
        <taxon>Actinomycetota</taxon>
        <taxon>Actinomycetes</taxon>
        <taxon>Micromonosporales</taxon>
        <taxon>Micromonosporaceae</taxon>
        <taxon>Catellatospora</taxon>
    </lineage>
</organism>
<dbReference type="PANTHER" id="PTHR43156">
    <property type="entry name" value="STAGE II SPORULATION PROTEIN E-RELATED"/>
    <property type="match status" value="1"/>
</dbReference>
<reference evidence="4" key="1">
    <citation type="journal article" date="2019" name="Int. J. Syst. Evol. Microbiol.">
        <title>The Global Catalogue of Microorganisms (GCM) 10K type strain sequencing project: providing services to taxonomists for standard genome sequencing and annotation.</title>
        <authorList>
            <consortium name="The Broad Institute Genomics Platform"/>
            <consortium name="The Broad Institute Genome Sequencing Center for Infectious Disease"/>
            <person name="Wu L."/>
            <person name="Ma J."/>
        </authorList>
    </citation>
    <scope>NUCLEOTIDE SEQUENCE [LARGE SCALE GENOMIC DNA]</scope>
    <source>
        <strain evidence="4">CGMCC 1.9106</strain>
    </source>
</reference>
<dbReference type="Gene3D" id="3.60.40.10">
    <property type="entry name" value="PPM-type phosphatase domain"/>
    <property type="match status" value="1"/>
</dbReference>
<evidence type="ECO:0000256" key="1">
    <source>
        <dbReference type="ARBA" id="ARBA00022801"/>
    </source>
</evidence>
<feature type="domain" description="PPM-type phosphatase" evidence="2">
    <location>
        <begin position="282"/>
        <end position="493"/>
    </location>
</feature>
<dbReference type="SUPFAM" id="SSF81606">
    <property type="entry name" value="PP2C-like"/>
    <property type="match status" value="1"/>
</dbReference>
<gene>
    <name evidence="3" type="ORF">ACFQO7_26305</name>
</gene>
<dbReference type="PANTHER" id="PTHR43156:SF2">
    <property type="entry name" value="STAGE II SPORULATION PROTEIN E"/>
    <property type="match status" value="1"/>
</dbReference>
<dbReference type="InterPro" id="IPR052016">
    <property type="entry name" value="Bact_Sigma-Reg"/>
</dbReference>
<evidence type="ECO:0000313" key="3">
    <source>
        <dbReference type="EMBL" id="MFC7246006.1"/>
    </source>
</evidence>
<name>A0ABW2H5V3_9ACTN</name>
<comment type="caution">
    <text evidence="3">The sequence shown here is derived from an EMBL/GenBank/DDBJ whole genome shotgun (WGS) entry which is preliminary data.</text>
</comment>
<dbReference type="InterPro" id="IPR036457">
    <property type="entry name" value="PPM-type-like_dom_sf"/>
</dbReference>
<dbReference type="Proteomes" id="UP001596392">
    <property type="component" value="Unassembled WGS sequence"/>
</dbReference>
<accession>A0ABW2H5V3</accession>
<evidence type="ECO:0000259" key="2">
    <source>
        <dbReference type="SMART" id="SM00331"/>
    </source>
</evidence>
<keyword evidence="4" id="KW-1185">Reference proteome</keyword>
<sequence>MIDPFEAAGRIRPAYLDVDWAAGPLGPVSSWSPTLIGLVDMLLRTRNAVTLFWGPQFVMVYNAAYADMIGDKHPAALGAPAADVFAEIWDDIGPMLDSVLSGGDATWTEDMKLYMDRHGFTEETYFTFSYSAVRGPDSLIEGIIDIASETTEQVIDRRRLELLGRLTDRIGDAATIPGLIAQALPVLRSVPDDLPDVDIRPGGDTADGRVSLPLTDGLHLVTRLNPHLPDDAGYRGFLRLAAVALVQGLHRAAARRAAATEREMAEALQRSLLSRPAQPDSLDVAVRYHPASRGAQVGGDWYDAFLLPDGTLAVTVGDVTGHDRQAAAAMSQIRNLLRGIAHARPASPDQTLTALDDAMTGLSIDTLTTVVLGYIDLSTNVLRWSNAGHPPPLLINPDGTVDILEEPAELLLGTRTKVPRSQHHLRLAPGTTLILYTDGLIERRDRGLDDGLAVLRAALAGRHQSTAEQLCDDLLASVTDWAEDDIVLLIARRHPH</sequence>
<keyword evidence="1" id="KW-0378">Hydrolase</keyword>
<dbReference type="RefSeq" id="WP_376808876.1">
    <property type="nucleotide sequence ID" value="NZ_JBHTAC010000033.1"/>
</dbReference>
<proteinExistence type="predicted"/>
<dbReference type="Gene3D" id="3.30.450.20">
    <property type="entry name" value="PAS domain"/>
    <property type="match status" value="1"/>
</dbReference>
<dbReference type="Pfam" id="PF07228">
    <property type="entry name" value="SpoIIE"/>
    <property type="match status" value="1"/>
</dbReference>
<dbReference type="InterPro" id="IPR001932">
    <property type="entry name" value="PPM-type_phosphatase-like_dom"/>
</dbReference>
<evidence type="ECO:0000313" key="4">
    <source>
        <dbReference type="Proteomes" id="UP001596392"/>
    </source>
</evidence>